<dbReference type="OrthoDB" id="1892301at2759"/>
<evidence type="ECO:0000259" key="2">
    <source>
        <dbReference type="Pfam" id="PF01048"/>
    </source>
</evidence>
<evidence type="ECO:0000256" key="1">
    <source>
        <dbReference type="SAM" id="SignalP"/>
    </source>
</evidence>
<reference evidence="3 4" key="1">
    <citation type="submission" date="2019-09" db="EMBL/GenBank/DDBJ databases">
        <authorList>
            <person name="Ou C."/>
        </authorList>
    </citation>
    <scope>NUCLEOTIDE SEQUENCE [LARGE SCALE GENOMIC DNA]</scope>
    <source>
        <strain evidence="3">S2</strain>
        <tissue evidence="3">Leaf</tissue>
    </source>
</reference>
<evidence type="ECO:0000313" key="3">
    <source>
        <dbReference type="EMBL" id="KAB2618499.1"/>
    </source>
</evidence>
<accession>A0A5N5GSE9</accession>
<reference evidence="3 4" key="3">
    <citation type="submission" date="2019-11" db="EMBL/GenBank/DDBJ databases">
        <title>A de novo genome assembly of a pear dwarfing rootstock.</title>
        <authorList>
            <person name="Wang F."/>
            <person name="Wang J."/>
            <person name="Li S."/>
            <person name="Zhang Y."/>
            <person name="Fang M."/>
            <person name="Ma L."/>
            <person name="Zhao Y."/>
            <person name="Jiang S."/>
        </authorList>
    </citation>
    <scope>NUCLEOTIDE SEQUENCE [LARGE SCALE GENOMIC DNA]</scope>
    <source>
        <strain evidence="3">S2</strain>
        <tissue evidence="3">Leaf</tissue>
    </source>
</reference>
<organism evidence="3 4">
    <name type="scientific">Pyrus ussuriensis x Pyrus communis</name>
    <dbReference type="NCBI Taxonomy" id="2448454"/>
    <lineage>
        <taxon>Eukaryota</taxon>
        <taxon>Viridiplantae</taxon>
        <taxon>Streptophyta</taxon>
        <taxon>Embryophyta</taxon>
        <taxon>Tracheophyta</taxon>
        <taxon>Spermatophyta</taxon>
        <taxon>Magnoliopsida</taxon>
        <taxon>eudicotyledons</taxon>
        <taxon>Gunneridae</taxon>
        <taxon>Pentapetalae</taxon>
        <taxon>rosids</taxon>
        <taxon>fabids</taxon>
        <taxon>Rosales</taxon>
        <taxon>Rosaceae</taxon>
        <taxon>Amygdaloideae</taxon>
        <taxon>Maleae</taxon>
        <taxon>Pyrus</taxon>
    </lineage>
</organism>
<feature type="domain" description="Nucleoside phosphorylase" evidence="2">
    <location>
        <begin position="45"/>
        <end position="343"/>
    </location>
</feature>
<reference evidence="4" key="2">
    <citation type="submission" date="2019-10" db="EMBL/GenBank/DDBJ databases">
        <title>A de novo genome assembly of a pear dwarfing rootstock.</title>
        <authorList>
            <person name="Wang F."/>
            <person name="Wang J."/>
            <person name="Li S."/>
            <person name="Zhang Y."/>
            <person name="Fang M."/>
            <person name="Ma L."/>
            <person name="Zhao Y."/>
            <person name="Jiang S."/>
        </authorList>
    </citation>
    <scope>NUCLEOTIDE SEQUENCE [LARGE SCALE GENOMIC DNA]</scope>
</reference>
<dbReference type="InterPro" id="IPR000845">
    <property type="entry name" value="Nucleoside_phosphorylase_d"/>
</dbReference>
<proteinExistence type="predicted"/>
<dbReference type="InterPro" id="IPR035994">
    <property type="entry name" value="Nucleoside_phosphorylase_sf"/>
</dbReference>
<gene>
    <name evidence="3" type="ORF">D8674_014368</name>
</gene>
<keyword evidence="4" id="KW-1185">Reference proteome</keyword>
<dbReference type="Pfam" id="PF01048">
    <property type="entry name" value="PNP_UDP_1"/>
    <property type="match status" value="1"/>
</dbReference>
<dbReference type="EMBL" id="SMOL01000401">
    <property type="protein sequence ID" value="KAB2618499.1"/>
    <property type="molecule type" value="Genomic_DNA"/>
</dbReference>
<feature type="chain" id="PRO_5024451963" evidence="1">
    <location>
        <begin position="26"/>
        <end position="347"/>
    </location>
</feature>
<comment type="caution">
    <text evidence="3">The sequence shown here is derived from an EMBL/GenBank/DDBJ whole genome shotgun (WGS) entry which is preliminary data.</text>
</comment>
<feature type="signal peptide" evidence="1">
    <location>
        <begin position="1"/>
        <end position="25"/>
    </location>
</feature>
<dbReference type="PANTHER" id="PTHR21234">
    <property type="entry name" value="PURINE NUCLEOSIDE PHOSPHORYLASE"/>
    <property type="match status" value="1"/>
</dbReference>
<evidence type="ECO:0000313" key="4">
    <source>
        <dbReference type="Proteomes" id="UP000327157"/>
    </source>
</evidence>
<keyword evidence="1" id="KW-0732">Signal</keyword>
<name>A0A5N5GSE9_9ROSA</name>
<dbReference type="SUPFAM" id="SSF53167">
    <property type="entry name" value="Purine and uridine phosphorylases"/>
    <property type="match status" value="1"/>
</dbReference>
<dbReference type="Proteomes" id="UP000327157">
    <property type="component" value="Chromosome 15"/>
</dbReference>
<dbReference type="Gene3D" id="3.40.50.1580">
    <property type="entry name" value="Nucleoside phosphorylase domain"/>
    <property type="match status" value="1"/>
</dbReference>
<protein>
    <submittedName>
        <fullName evidence="3">Bark storage protein A</fullName>
    </submittedName>
</protein>
<dbReference type="AlphaFoldDB" id="A0A5N5GSE9"/>
<dbReference type="PANTHER" id="PTHR21234:SF42">
    <property type="entry name" value="PHOSPHORYLASE SUPERFAMILY PROTEIN"/>
    <property type="match status" value="1"/>
</dbReference>
<dbReference type="GO" id="GO:0003824">
    <property type="term" value="F:catalytic activity"/>
    <property type="evidence" value="ECO:0007669"/>
    <property type="project" value="InterPro"/>
</dbReference>
<sequence length="347" mass="38518">MESRLRMELMVFLLLVLGLSSRSYGAVSHSTMNKIYRINKEGPYLGIVVPNFFEMNPLLQSTSFVADQKLPYLDFAGRRFRIGRLEDKKVIIVMTGLSMLNAGISTQLLQILFKVKGVVHYGIAGNADPQLQIGDVTIPQFWAHTGLWNWQRFGDGPNDELSLESFGDYTREVGYIKFSDFSNKTKVGTSVPNLLNNAWYQPEETFPVHGTPEVRQHAFWVPVNHKYFSLTKKLEGLKLGSCVNTTCLPRTPKVVAVQRGISANVFVDNSAYREFLKSKFNATPIDMESAAVALVCHQQNTPFIVIRALSDLAGGGSSLSNEANTFASLAAQNAVDVVLRFVALLSS</sequence>
<dbReference type="GO" id="GO:0009116">
    <property type="term" value="P:nucleoside metabolic process"/>
    <property type="evidence" value="ECO:0007669"/>
    <property type="project" value="InterPro"/>
</dbReference>
<dbReference type="CDD" id="cd09008">
    <property type="entry name" value="MTAN"/>
    <property type="match status" value="1"/>
</dbReference>